<reference evidence="1 2" key="1">
    <citation type="journal article" date="2011" name="Mol. Biol. Evol.">
        <title>Phylogenomic evidence for the presence of a flagellum and cbb3 oxidase in the free-living mitochondrial ancestor.</title>
        <authorList>
            <person name="Sassera D."/>
            <person name="Lo N."/>
            <person name="Epis S."/>
            <person name="D'Auria G."/>
            <person name="Montagna M."/>
            <person name="Comandatore F."/>
            <person name="Horner D."/>
            <person name="Pereto J."/>
            <person name="Luciano A.M."/>
            <person name="Franciosi F."/>
            <person name="Ferri E."/>
            <person name="Crotti E."/>
            <person name="Bazzocchi C."/>
            <person name="Daffonchio D."/>
            <person name="Sacchi L."/>
            <person name="Moya A."/>
            <person name="Latorre A."/>
            <person name="Bandi C."/>
        </authorList>
    </citation>
    <scope>NUCLEOTIDE SEQUENCE [LARGE SCALE GENOMIC DNA]</scope>
    <source>
        <strain evidence="1 2">IricVA</strain>
    </source>
</reference>
<name>F7XVL4_MIDMI</name>
<sequence length="50" mass="6061">MRNRHSGRDDFRNFIIGNYAYVDKSLFIQHSIEDDAHVMRLIIKIDWHLC</sequence>
<dbReference type="Proteomes" id="UP000006639">
    <property type="component" value="Chromosome"/>
</dbReference>
<dbReference type="AlphaFoldDB" id="F7XVL4"/>
<protein>
    <submittedName>
        <fullName evidence="1">Uncharacterized protein</fullName>
    </submittedName>
</protein>
<evidence type="ECO:0000313" key="2">
    <source>
        <dbReference type="Proteomes" id="UP000006639"/>
    </source>
</evidence>
<dbReference type="HOGENOM" id="CLU_3119891_0_0_5"/>
<dbReference type="EMBL" id="CP002130">
    <property type="protein sequence ID" value="AEI88713.1"/>
    <property type="molecule type" value="Genomic_DNA"/>
</dbReference>
<organism evidence="1 2">
    <name type="scientific">Midichloria mitochondrii (strain IricVA)</name>
    <dbReference type="NCBI Taxonomy" id="696127"/>
    <lineage>
        <taxon>Bacteria</taxon>
        <taxon>Pseudomonadati</taxon>
        <taxon>Pseudomonadota</taxon>
        <taxon>Alphaproteobacteria</taxon>
        <taxon>Rickettsiales</taxon>
        <taxon>Candidatus Midichloriaceae</taxon>
        <taxon>Candidatus Midichloria</taxon>
    </lineage>
</organism>
<accession>F7XVL4</accession>
<keyword evidence="2" id="KW-1185">Reference proteome</keyword>
<dbReference type="RefSeq" id="WP_013950925.1">
    <property type="nucleotide sequence ID" value="NC_015722.1"/>
</dbReference>
<proteinExistence type="predicted"/>
<gene>
    <name evidence="1" type="ordered locus">midi_00403</name>
</gene>
<evidence type="ECO:0000313" key="1">
    <source>
        <dbReference type="EMBL" id="AEI88713.1"/>
    </source>
</evidence>
<dbReference type="KEGG" id="mmn:midi_00403"/>